<dbReference type="KEGG" id="kim:G3T16_07835"/>
<dbReference type="Proteomes" id="UP000477680">
    <property type="component" value="Chromosome"/>
</dbReference>
<dbReference type="GO" id="GO:0016783">
    <property type="term" value="F:sulfurtransferase activity"/>
    <property type="evidence" value="ECO:0007669"/>
    <property type="project" value="InterPro"/>
</dbReference>
<dbReference type="GO" id="GO:0005737">
    <property type="term" value="C:cytoplasm"/>
    <property type="evidence" value="ECO:0007669"/>
    <property type="project" value="UniProtKB-SubCell"/>
</dbReference>
<evidence type="ECO:0000313" key="4">
    <source>
        <dbReference type="EMBL" id="QIB65320.1"/>
    </source>
</evidence>
<name>A0A6C0TZQ7_9GAMM</name>
<dbReference type="GO" id="GO:0097163">
    <property type="term" value="F:sulfur carrier activity"/>
    <property type="evidence" value="ECO:0007669"/>
    <property type="project" value="UniProtKB-UniRule"/>
</dbReference>
<protein>
    <recommendedName>
        <fullName evidence="3">Sulfur carrier protein FdhD</fullName>
    </recommendedName>
</protein>
<comment type="similarity">
    <text evidence="3">Belongs to the FdhD family.</text>
</comment>
<evidence type="ECO:0000313" key="5">
    <source>
        <dbReference type="Proteomes" id="UP000477680"/>
    </source>
</evidence>
<dbReference type="GO" id="GO:0006777">
    <property type="term" value="P:Mo-molybdopterin cofactor biosynthetic process"/>
    <property type="evidence" value="ECO:0007669"/>
    <property type="project" value="UniProtKB-UniRule"/>
</dbReference>
<dbReference type="AlphaFoldDB" id="A0A6C0TZQ7"/>
<proteinExistence type="inferred from homology"/>
<dbReference type="PIRSF" id="PIRSF015626">
    <property type="entry name" value="FdhD"/>
    <property type="match status" value="1"/>
</dbReference>
<feature type="active site" description="Cysteine persulfide intermediate" evidence="3">
    <location>
        <position position="109"/>
    </location>
</feature>
<sequence length="271" mass="28896">MPTSTVPVSVYCSDRPRREQARDSIAREVPVALVYNGVSHAVMMATPTDLEELGLGFSLSEGILERTGELYDCTVAAAPEGISVEMQIATQRLAGLQRRRRNLTGRTGCGLCGTESLAEVLRPVARVTAPPLSDAAVQRALAVLRAHQPLQAETGASHGAAWCSPEGDILMLREDVGRHNALDKLIGALLRREEDMHTGGFVLVSSRASYEMVQKSCAVGIGALVAVSAPTSLAIDYAQRAGQLLIGFARPGRHVIYHDPLAGSASRRHAP</sequence>
<accession>A0A6C0TZQ7</accession>
<dbReference type="HAMAP" id="MF_00187">
    <property type="entry name" value="FdhD"/>
    <property type="match status" value="1"/>
</dbReference>
<dbReference type="InterPro" id="IPR016193">
    <property type="entry name" value="Cytidine_deaminase-like"/>
</dbReference>
<organism evidence="4 5">
    <name type="scientific">Kineobactrum salinum</name>
    <dbReference type="NCBI Taxonomy" id="2708301"/>
    <lineage>
        <taxon>Bacteria</taxon>
        <taxon>Pseudomonadati</taxon>
        <taxon>Pseudomonadota</taxon>
        <taxon>Gammaproteobacteria</taxon>
        <taxon>Cellvibrionales</taxon>
        <taxon>Halieaceae</taxon>
        <taxon>Kineobactrum</taxon>
    </lineage>
</organism>
<dbReference type="RefSeq" id="WP_163494559.1">
    <property type="nucleotide sequence ID" value="NZ_CP048711.1"/>
</dbReference>
<dbReference type="SUPFAM" id="SSF53927">
    <property type="entry name" value="Cytidine deaminase-like"/>
    <property type="match status" value="1"/>
</dbReference>
<dbReference type="Gene3D" id="3.40.140.10">
    <property type="entry name" value="Cytidine Deaminase, domain 2"/>
    <property type="match status" value="1"/>
</dbReference>
<keyword evidence="4" id="KW-0808">Transferase</keyword>
<dbReference type="InterPro" id="IPR003786">
    <property type="entry name" value="FdhD"/>
</dbReference>
<evidence type="ECO:0000256" key="1">
    <source>
        <dbReference type="ARBA" id="ARBA00022490"/>
    </source>
</evidence>
<dbReference type="Pfam" id="PF02634">
    <property type="entry name" value="FdhD-NarQ"/>
    <property type="match status" value="1"/>
</dbReference>
<dbReference type="NCBIfam" id="TIGR00129">
    <property type="entry name" value="fdhD_narQ"/>
    <property type="match status" value="1"/>
</dbReference>
<comment type="subcellular location">
    <subcellularLocation>
        <location evidence="3">Cytoplasm</location>
    </subcellularLocation>
</comment>
<dbReference type="EMBL" id="CP048711">
    <property type="protein sequence ID" value="QIB65320.1"/>
    <property type="molecule type" value="Genomic_DNA"/>
</dbReference>
<keyword evidence="2 3" id="KW-0501">Molybdenum cofactor biosynthesis</keyword>
<dbReference type="PANTHER" id="PTHR30592">
    <property type="entry name" value="FORMATE DEHYDROGENASE"/>
    <property type="match status" value="1"/>
</dbReference>
<gene>
    <name evidence="3 4" type="primary">fdhD</name>
    <name evidence="4" type="ORF">G3T16_07835</name>
</gene>
<dbReference type="PANTHER" id="PTHR30592:SF1">
    <property type="entry name" value="SULFUR CARRIER PROTEIN FDHD"/>
    <property type="match status" value="1"/>
</dbReference>
<evidence type="ECO:0000256" key="2">
    <source>
        <dbReference type="ARBA" id="ARBA00023150"/>
    </source>
</evidence>
<comment type="function">
    <text evidence="3">Required for formate dehydrogenase (FDH) activity. Acts as a sulfur carrier protein that transfers sulfur from IscS to the molybdenum cofactor prior to its insertion into FDH.</text>
</comment>
<keyword evidence="1 3" id="KW-0963">Cytoplasm</keyword>
<evidence type="ECO:0000256" key="3">
    <source>
        <dbReference type="HAMAP-Rule" id="MF_00187"/>
    </source>
</evidence>
<keyword evidence="5" id="KW-1185">Reference proteome</keyword>
<dbReference type="Gene3D" id="3.10.20.10">
    <property type="match status" value="1"/>
</dbReference>
<reference evidence="4 5" key="1">
    <citation type="submission" date="2020-02" db="EMBL/GenBank/DDBJ databases">
        <title>Genome sequencing for Kineobactrum sp. M2.</title>
        <authorList>
            <person name="Park S.-J."/>
        </authorList>
    </citation>
    <scope>NUCLEOTIDE SEQUENCE [LARGE SCALE GENOMIC DNA]</scope>
    <source>
        <strain evidence="4 5">M2</strain>
    </source>
</reference>
<feature type="binding site" evidence="3">
    <location>
        <begin position="248"/>
        <end position="253"/>
    </location>
    <ligand>
        <name>Mo-bis(molybdopterin guanine dinucleotide)</name>
        <dbReference type="ChEBI" id="CHEBI:60539"/>
    </ligand>
</feature>